<dbReference type="Proteomes" id="UP001595925">
    <property type="component" value="Unassembled WGS sequence"/>
</dbReference>
<dbReference type="RefSeq" id="WP_224829316.1">
    <property type="nucleotide sequence ID" value="NZ_JAIVEF010000019.1"/>
</dbReference>
<protein>
    <submittedName>
        <fullName evidence="2">Uncharacterized protein</fullName>
    </submittedName>
</protein>
<evidence type="ECO:0000256" key="1">
    <source>
        <dbReference type="SAM" id="MobiDB-lite"/>
    </source>
</evidence>
<feature type="compositionally biased region" description="Basic and acidic residues" evidence="1">
    <location>
        <begin position="1"/>
        <end position="16"/>
    </location>
</feature>
<evidence type="ECO:0000313" key="3">
    <source>
        <dbReference type="Proteomes" id="UP001595925"/>
    </source>
</evidence>
<accession>A0ABD5QJA9</accession>
<proteinExistence type="predicted"/>
<keyword evidence="3" id="KW-1185">Reference proteome</keyword>
<feature type="region of interest" description="Disordered" evidence="1">
    <location>
        <begin position="1"/>
        <end position="24"/>
    </location>
</feature>
<reference evidence="2 3" key="1">
    <citation type="journal article" date="2019" name="Int. J. Syst. Evol. Microbiol.">
        <title>The Global Catalogue of Microorganisms (GCM) 10K type strain sequencing project: providing services to taxonomists for standard genome sequencing and annotation.</title>
        <authorList>
            <consortium name="The Broad Institute Genomics Platform"/>
            <consortium name="The Broad Institute Genome Sequencing Center for Infectious Disease"/>
            <person name="Wu L."/>
            <person name="Ma J."/>
        </authorList>
    </citation>
    <scope>NUCLEOTIDE SEQUENCE [LARGE SCALE GENOMIC DNA]</scope>
    <source>
        <strain evidence="2 3">CGMCC 1.15824</strain>
    </source>
</reference>
<name>A0ABD5QJA9_9EURY</name>
<organism evidence="2 3">
    <name type="scientific">Saliphagus infecundisoli</name>
    <dbReference type="NCBI Taxonomy" id="1849069"/>
    <lineage>
        <taxon>Archaea</taxon>
        <taxon>Methanobacteriati</taxon>
        <taxon>Methanobacteriota</taxon>
        <taxon>Stenosarchaea group</taxon>
        <taxon>Halobacteria</taxon>
        <taxon>Halobacteriales</taxon>
        <taxon>Natrialbaceae</taxon>
        <taxon>Saliphagus</taxon>
    </lineage>
</organism>
<comment type="caution">
    <text evidence="2">The sequence shown here is derived from an EMBL/GenBank/DDBJ whole genome shotgun (WGS) entry which is preliminary data.</text>
</comment>
<gene>
    <name evidence="2" type="ORF">ACFPFO_18370</name>
</gene>
<dbReference type="EMBL" id="JBHSJG010000053">
    <property type="protein sequence ID" value="MFC4989685.1"/>
    <property type="molecule type" value="Genomic_DNA"/>
</dbReference>
<sequence length="110" mass="12631">MTRYNRTKEKRTDPRPAHVHLGVDTEGGSHVYHVPSESVYTIEGTAVAYHEFLEGHPISTYLEYVADRRGWLLRSLDRRAADALQQWAEHTTAHHGRLEHTTRVPCGEDQ</sequence>
<evidence type="ECO:0000313" key="2">
    <source>
        <dbReference type="EMBL" id="MFC4989685.1"/>
    </source>
</evidence>
<dbReference type="AlphaFoldDB" id="A0ABD5QJA9"/>